<dbReference type="AlphaFoldDB" id="A0A2U2HHE5"/>
<proteinExistence type="predicted"/>
<keyword evidence="2" id="KW-1003">Cell membrane</keyword>
<keyword evidence="4 8" id="KW-0808">Transferase</keyword>
<dbReference type="PANTHER" id="PTHR30606:SF9">
    <property type="entry name" value="LIPID A BIOSYNTHESIS LAUROYLTRANSFERASE"/>
    <property type="match status" value="1"/>
</dbReference>
<dbReference type="Pfam" id="PF03279">
    <property type="entry name" value="Lip_A_acyltrans"/>
    <property type="match status" value="1"/>
</dbReference>
<evidence type="ECO:0000256" key="7">
    <source>
        <dbReference type="SAM" id="MobiDB-lite"/>
    </source>
</evidence>
<evidence type="ECO:0000256" key="3">
    <source>
        <dbReference type="ARBA" id="ARBA00022519"/>
    </source>
</evidence>
<protein>
    <submittedName>
        <fullName evidence="8">Lipid A biosynthesis acyltransferase</fullName>
    </submittedName>
</protein>
<sequence>MRLLVGLMWLLHWLPLPVLGRFGEAVGSLLFATLKSRRHIALTNLRLCMPELGEAERVVLARRHFQAYSRSVWERAILWWASPARLRRLIQVEPGVPLAAIGAGPTILLCPHFVCLDVAGVAVMLESSLCSIYVRQKNSVFDEVLRRGRSRFRPVQLFSRKEGVKPIIRAMRDGLPYFMLPDMDFGDKDAQFVPFFGVPAATLTAPGRIAAATGAAVIPVVATFLPGYKGWRVTFYPAWEDYPGPDLVASARRMNAFIEERVREAPAEYFWTHKRFKTRPPGEDSLYAPREEAAPQPAGANTGA</sequence>
<comment type="caution">
    <text evidence="8">The sequence shown here is derived from an EMBL/GenBank/DDBJ whole genome shotgun (WGS) entry which is preliminary data.</text>
</comment>
<evidence type="ECO:0000256" key="1">
    <source>
        <dbReference type="ARBA" id="ARBA00004533"/>
    </source>
</evidence>
<organism evidence="8 9">
    <name type="scientific">Massilia glaciei</name>
    <dbReference type="NCBI Taxonomy" id="1524097"/>
    <lineage>
        <taxon>Bacteria</taxon>
        <taxon>Pseudomonadati</taxon>
        <taxon>Pseudomonadota</taxon>
        <taxon>Betaproteobacteria</taxon>
        <taxon>Burkholderiales</taxon>
        <taxon>Oxalobacteraceae</taxon>
        <taxon>Telluria group</taxon>
        <taxon>Massilia</taxon>
    </lineage>
</organism>
<dbReference type="PANTHER" id="PTHR30606">
    <property type="entry name" value="LIPID A BIOSYNTHESIS LAUROYL ACYLTRANSFERASE"/>
    <property type="match status" value="1"/>
</dbReference>
<evidence type="ECO:0000256" key="4">
    <source>
        <dbReference type="ARBA" id="ARBA00022679"/>
    </source>
</evidence>
<keyword evidence="9" id="KW-1185">Reference proteome</keyword>
<dbReference type="GO" id="GO:0005886">
    <property type="term" value="C:plasma membrane"/>
    <property type="evidence" value="ECO:0007669"/>
    <property type="project" value="UniProtKB-SubCell"/>
</dbReference>
<dbReference type="OrthoDB" id="9803456at2"/>
<dbReference type="PIRSF" id="PIRSF026649">
    <property type="entry name" value="MsbB"/>
    <property type="match status" value="1"/>
</dbReference>
<dbReference type="RefSeq" id="WP_106758816.1">
    <property type="nucleotide sequence ID" value="NZ_PXWF02000258.1"/>
</dbReference>
<evidence type="ECO:0000313" key="8">
    <source>
        <dbReference type="EMBL" id="PWF45082.1"/>
    </source>
</evidence>
<evidence type="ECO:0000256" key="6">
    <source>
        <dbReference type="ARBA" id="ARBA00023315"/>
    </source>
</evidence>
<feature type="region of interest" description="Disordered" evidence="7">
    <location>
        <begin position="280"/>
        <end position="304"/>
    </location>
</feature>
<dbReference type="GO" id="GO:0016746">
    <property type="term" value="F:acyltransferase activity"/>
    <property type="evidence" value="ECO:0007669"/>
    <property type="project" value="UniProtKB-KW"/>
</dbReference>
<comment type="subcellular location">
    <subcellularLocation>
        <location evidence="1">Cell inner membrane</location>
    </subcellularLocation>
</comment>
<keyword evidence="3" id="KW-0997">Cell inner membrane</keyword>
<dbReference type="CDD" id="cd07984">
    <property type="entry name" value="LPLAT_LABLAT-like"/>
    <property type="match status" value="1"/>
</dbReference>
<dbReference type="Proteomes" id="UP000241421">
    <property type="component" value="Unassembled WGS sequence"/>
</dbReference>
<keyword evidence="5" id="KW-0472">Membrane</keyword>
<accession>A0A2U2HHE5</accession>
<gene>
    <name evidence="8" type="ORF">C7C56_018355</name>
</gene>
<evidence type="ECO:0000256" key="5">
    <source>
        <dbReference type="ARBA" id="ARBA00023136"/>
    </source>
</evidence>
<dbReference type="EMBL" id="PXWF02000258">
    <property type="protein sequence ID" value="PWF45082.1"/>
    <property type="molecule type" value="Genomic_DNA"/>
</dbReference>
<keyword evidence="6 8" id="KW-0012">Acyltransferase</keyword>
<dbReference type="GO" id="GO:0009247">
    <property type="term" value="P:glycolipid biosynthetic process"/>
    <property type="evidence" value="ECO:0007669"/>
    <property type="project" value="UniProtKB-ARBA"/>
</dbReference>
<reference evidence="8 9" key="1">
    <citation type="submission" date="2018-04" db="EMBL/GenBank/DDBJ databases">
        <title>Massilia violaceinigra sp. nov., a novel purple-pigmented bacterium isolated from Tianshan glacier, Xinjiang, China.</title>
        <authorList>
            <person name="Wang H."/>
        </authorList>
    </citation>
    <scope>NUCLEOTIDE SEQUENCE [LARGE SCALE GENOMIC DNA]</scope>
    <source>
        <strain evidence="8 9">B448-2</strain>
    </source>
</reference>
<name>A0A2U2HHE5_9BURK</name>
<dbReference type="InterPro" id="IPR004960">
    <property type="entry name" value="LipA_acyltrans"/>
</dbReference>
<evidence type="ECO:0000256" key="2">
    <source>
        <dbReference type="ARBA" id="ARBA00022475"/>
    </source>
</evidence>
<evidence type="ECO:0000313" key="9">
    <source>
        <dbReference type="Proteomes" id="UP000241421"/>
    </source>
</evidence>